<dbReference type="PANTHER" id="PTHR43304">
    <property type="entry name" value="PHYTOCHROME-LIKE PROTEIN CPH1"/>
    <property type="match status" value="1"/>
</dbReference>
<dbReference type="Pfam" id="PF02518">
    <property type="entry name" value="HATPase_c"/>
    <property type="match status" value="1"/>
</dbReference>
<dbReference type="Pfam" id="PF00512">
    <property type="entry name" value="HisKA"/>
    <property type="match status" value="1"/>
</dbReference>
<dbReference type="InterPro" id="IPR013656">
    <property type="entry name" value="PAS_4"/>
</dbReference>
<gene>
    <name evidence="7" type="ORF">GCM10023187_03990</name>
</gene>
<dbReference type="InterPro" id="IPR000014">
    <property type="entry name" value="PAS"/>
</dbReference>
<dbReference type="Gene3D" id="3.30.450.20">
    <property type="entry name" value="PAS domain"/>
    <property type="match status" value="5"/>
</dbReference>
<evidence type="ECO:0000256" key="4">
    <source>
        <dbReference type="ARBA" id="ARBA00022679"/>
    </source>
</evidence>
<dbReference type="PRINTS" id="PR00344">
    <property type="entry name" value="BCTRLSENSOR"/>
</dbReference>
<dbReference type="InterPro" id="IPR003661">
    <property type="entry name" value="HisK_dim/P_dom"/>
</dbReference>
<dbReference type="SUPFAM" id="SSF55785">
    <property type="entry name" value="PYP-like sensor domain (PAS domain)"/>
    <property type="match status" value="5"/>
</dbReference>
<dbReference type="Pfam" id="PF13426">
    <property type="entry name" value="PAS_9"/>
    <property type="match status" value="1"/>
</dbReference>
<dbReference type="PROSITE" id="PS50109">
    <property type="entry name" value="HIS_KIN"/>
    <property type="match status" value="1"/>
</dbReference>
<dbReference type="InterPro" id="IPR005467">
    <property type="entry name" value="His_kinase_dom"/>
</dbReference>
<dbReference type="Pfam" id="PF08448">
    <property type="entry name" value="PAS_4"/>
    <property type="match status" value="3"/>
</dbReference>
<dbReference type="CDD" id="cd00082">
    <property type="entry name" value="HisKA"/>
    <property type="match status" value="1"/>
</dbReference>
<keyword evidence="8" id="KW-1185">Reference proteome</keyword>
<dbReference type="Pfam" id="PF13188">
    <property type="entry name" value="PAS_8"/>
    <property type="match status" value="1"/>
</dbReference>
<evidence type="ECO:0000313" key="8">
    <source>
        <dbReference type="Proteomes" id="UP001500936"/>
    </source>
</evidence>
<evidence type="ECO:0000256" key="5">
    <source>
        <dbReference type="ARBA" id="ARBA00022777"/>
    </source>
</evidence>
<dbReference type="Proteomes" id="UP001500936">
    <property type="component" value="Unassembled WGS sequence"/>
</dbReference>
<dbReference type="SMART" id="SM00091">
    <property type="entry name" value="PAS"/>
    <property type="match status" value="4"/>
</dbReference>
<dbReference type="InterPro" id="IPR052162">
    <property type="entry name" value="Sensor_kinase/Photoreceptor"/>
</dbReference>
<dbReference type="RefSeq" id="WP_345263425.1">
    <property type="nucleotide sequence ID" value="NZ_BAABHB010000001.1"/>
</dbReference>
<keyword evidence="3" id="KW-0597">Phosphoprotein</keyword>
<dbReference type="SMART" id="SM00387">
    <property type="entry name" value="HATPase_c"/>
    <property type="match status" value="1"/>
</dbReference>
<dbReference type="Gene3D" id="3.30.565.10">
    <property type="entry name" value="Histidine kinase-like ATPase, C-terminal domain"/>
    <property type="match status" value="1"/>
</dbReference>
<dbReference type="InterPro" id="IPR003594">
    <property type="entry name" value="HATPase_dom"/>
</dbReference>
<feature type="domain" description="Histidine kinase" evidence="6">
    <location>
        <begin position="656"/>
        <end position="884"/>
    </location>
</feature>
<proteinExistence type="predicted"/>
<dbReference type="PANTHER" id="PTHR43304:SF1">
    <property type="entry name" value="PAC DOMAIN-CONTAINING PROTEIN"/>
    <property type="match status" value="1"/>
</dbReference>
<sequence length="887" mass="100520">MYVQHILDSTLNGITVYEAVRDRDGTIVDYRIALINQAAANVSGRSVEELTGQRLFNEYPRLRGTRVPQRYEEVITTGIPQRFEFEYRLSHLPEPSWFDMSVVRQDDGVVVSFVDITATKKAVAYVEQQATLLDKVFANSANGIIVYDAVRNEQGQIVDFRVRLCNQFAQRINGYSLPLEPGRLLTELYPQTREEGLFGRYIHLVETGEPFTTEFFYAHSGHWLHYSAVKLDDGLLLSFSLITEQKRLEQQVRQEAQFSQGLLDGSMACITSLVPLYDDHGVILDFVYTAVNQAAMVLEGLPAEQMIGRRITQLFPGVVTSGLFAHYKQVYETGETQRFESYYDADGYTGWLDMSVIRKENSLILTYLDITATKETQEALLETAESLKGVLDGAPSAMLLLDTIRDEQDTITDFRIQTLNQAGADMCAMPIDAVKGRPLSQVFAKYREKGLFDRLFQVTETGRPQRFESYYDTDRGRFWLDVSAVKRGDGVVMSLLDISHLKQAQMQVERQAKLLRSVLDSSPNLIIGFDAVRDSAGNIADFRYIVQNEQARRSVPRTEDEVIGHTMLDYFPSVKHNGLFDMYVRVVETGQPEKLELYHDTDGLTGWFEVSAVKRDDGIVLTLLDKTEAYQAEQQRKELVAALQRSNQSLEQFAYVASHDLQEPLRKIESFGDVLTAQYQERLDENGTDLVRRMQQAARRMSALIRDLLTYSRLTTQRQDFQAVALNFLLEDVLTDLEVTVQEKQALVEFDTLPTVWGNPSQLRQLLQNLLSNALKFTRPQVQPRIRVEGKLARGAEARDLTGLLPGQQYGIIQVRDNGIGFDEKYKERIFGPFQRLHGRSQYPGTGIGLAIVQKVIDNHKGIIDVYSQVGEGTTFVVALPADTSPE</sequence>
<dbReference type="SMART" id="SM00388">
    <property type="entry name" value="HisKA"/>
    <property type="match status" value="1"/>
</dbReference>
<protein>
    <recommendedName>
        <fullName evidence="2">histidine kinase</fullName>
        <ecNumber evidence="2">2.7.13.3</ecNumber>
    </recommendedName>
</protein>
<dbReference type="InterPro" id="IPR036890">
    <property type="entry name" value="HATPase_C_sf"/>
</dbReference>
<dbReference type="EMBL" id="BAABHB010000001">
    <property type="protein sequence ID" value="GAA4396187.1"/>
    <property type="molecule type" value="Genomic_DNA"/>
</dbReference>
<evidence type="ECO:0000313" key="7">
    <source>
        <dbReference type="EMBL" id="GAA4396187.1"/>
    </source>
</evidence>
<dbReference type="InterPro" id="IPR036097">
    <property type="entry name" value="HisK_dim/P_sf"/>
</dbReference>
<evidence type="ECO:0000256" key="1">
    <source>
        <dbReference type="ARBA" id="ARBA00000085"/>
    </source>
</evidence>
<dbReference type="InterPro" id="IPR035965">
    <property type="entry name" value="PAS-like_dom_sf"/>
</dbReference>
<keyword evidence="4" id="KW-0808">Transferase</keyword>
<dbReference type="InterPro" id="IPR004358">
    <property type="entry name" value="Sig_transdc_His_kin-like_C"/>
</dbReference>
<comment type="catalytic activity">
    <reaction evidence="1">
        <text>ATP + protein L-histidine = ADP + protein N-phospho-L-histidine.</text>
        <dbReference type="EC" id="2.7.13.3"/>
    </reaction>
</comment>
<dbReference type="EC" id="2.7.13.3" evidence="2"/>
<dbReference type="CDD" id="cd00130">
    <property type="entry name" value="PAS"/>
    <property type="match status" value="2"/>
</dbReference>
<evidence type="ECO:0000256" key="3">
    <source>
        <dbReference type="ARBA" id="ARBA00022553"/>
    </source>
</evidence>
<dbReference type="SUPFAM" id="SSF47384">
    <property type="entry name" value="Homodimeric domain of signal transducing histidine kinase"/>
    <property type="match status" value="1"/>
</dbReference>
<name>A0ABP8JUD3_9BACT</name>
<dbReference type="SUPFAM" id="SSF55874">
    <property type="entry name" value="ATPase domain of HSP90 chaperone/DNA topoisomerase II/histidine kinase"/>
    <property type="match status" value="1"/>
</dbReference>
<dbReference type="Gene3D" id="1.10.287.130">
    <property type="match status" value="1"/>
</dbReference>
<reference evidence="8" key="1">
    <citation type="journal article" date="2019" name="Int. J. Syst. Evol. Microbiol.">
        <title>The Global Catalogue of Microorganisms (GCM) 10K type strain sequencing project: providing services to taxonomists for standard genome sequencing and annotation.</title>
        <authorList>
            <consortium name="The Broad Institute Genomics Platform"/>
            <consortium name="The Broad Institute Genome Sequencing Center for Infectious Disease"/>
            <person name="Wu L."/>
            <person name="Ma J."/>
        </authorList>
    </citation>
    <scope>NUCLEOTIDE SEQUENCE [LARGE SCALE GENOMIC DNA]</scope>
    <source>
        <strain evidence="8">JCM 17925</strain>
    </source>
</reference>
<comment type="caution">
    <text evidence="7">The sequence shown here is derived from an EMBL/GenBank/DDBJ whole genome shotgun (WGS) entry which is preliminary data.</text>
</comment>
<accession>A0ABP8JUD3</accession>
<evidence type="ECO:0000259" key="6">
    <source>
        <dbReference type="PROSITE" id="PS50109"/>
    </source>
</evidence>
<organism evidence="7 8">
    <name type="scientific">Nibrella viscosa</name>
    <dbReference type="NCBI Taxonomy" id="1084524"/>
    <lineage>
        <taxon>Bacteria</taxon>
        <taxon>Pseudomonadati</taxon>
        <taxon>Bacteroidota</taxon>
        <taxon>Cytophagia</taxon>
        <taxon>Cytophagales</taxon>
        <taxon>Spirosomataceae</taxon>
        <taxon>Nibrella</taxon>
    </lineage>
</organism>
<keyword evidence="5" id="KW-0418">Kinase</keyword>
<evidence type="ECO:0000256" key="2">
    <source>
        <dbReference type="ARBA" id="ARBA00012438"/>
    </source>
</evidence>